<evidence type="ECO:0000313" key="1">
    <source>
        <dbReference type="EMBL" id="BED92523.1"/>
    </source>
</evidence>
<reference evidence="1" key="1">
    <citation type="journal article" date="2023" name="ISME J.">
        <title>Emergence of putative energy parasites within Clostridia revealed by genome analysis of a novel endosymbiotic clade.</title>
        <authorList>
            <person name="Takahashi K."/>
            <person name="Kuwahara H."/>
            <person name="Horikawa Y."/>
            <person name="Izawa K."/>
            <person name="Kato D."/>
            <person name="Inagaki T."/>
            <person name="Yuki M."/>
            <person name="Ohkuma M."/>
            <person name="Hongoh Y."/>
        </authorList>
    </citation>
    <scope>NUCLEOTIDE SEQUENCE</scope>
    <source>
        <strain evidence="1">RsTa-C01</strain>
    </source>
</reference>
<dbReference type="AlphaFoldDB" id="A0AA48HW81"/>
<name>A0AA48HW81_9FIRM</name>
<gene>
    <name evidence="1" type="ORF">RsTaC01_0270</name>
</gene>
<dbReference type="KEGG" id="ptrh:RsTaC01_0270"/>
<protein>
    <submittedName>
        <fullName evidence="1">Uncharacterized protein</fullName>
    </submittedName>
</protein>
<dbReference type="Proteomes" id="UP001335720">
    <property type="component" value="Chromosome"/>
</dbReference>
<proteinExistence type="predicted"/>
<accession>A0AA48HW81</accession>
<organism evidence="1">
    <name type="scientific">Candidatus Paraimprobicoccus trichonymphae</name>
    <dbReference type="NCBI Taxonomy" id="3033793"/>
    <lineage>
        <taxon>Bacteria</taxon>
        <taxon>Bacillati</taxon>
        <taxon>Bacillota</taxon>
        <taxon>Clostridia</taxon>
        <taxon>Candidatus Paraimprobicoccus</taxon>
    </lineage>
</organism>
<sequence>MCLKEGQQLIITEEQLRCITDTSFVSITYMLKHKFEFERNAKILVSNKDKILETKDIEKLLKEIFGVNFDINGNITINSKYYNEKFLDFMNMLVNLKKVSFESPGESEESANRKKSTTFCKFLEPFCMPVKTIDLRNTLLCFEDNYCVKPFGNKSFCHSDIFIIIDDNFFTNKQFELFHKFLSTYAYSSHVNIEFYVG</sequence>
<dbReference type="EMBL" id="AP027925">
    <property type="protein sequence ID" value="BED92523.1"/>
    <property type="molecule type" value="Genomic_DNA"/>
</dbReference>